<comment type="caution">
    <text evidence="1">The sequence shown here is derived from an EMBL/GenBank/DDBJ whole genome shotgun (WGS) entry which is preliminary data.</text>
</comment>
<protein>
    <submittedName>
        <fullName evidence="1">Uncharacterized protein</fullName>
    </submittedName>
</protein>
<organism evidence="1 2">
    <name type="scientific">Segatella bryantii</name>
    <name type="common">Prevotella bryantii</name>
    <dbReference type="NCBI Taxonomy" id="77095"/>
    <lineage>
        <taxon>Bacteria</taxon>
        <taxon>Pseudomonadati</taxon>
        <taxon>Bacteroidota</taxon>
        <taxon>Bacteroidia</taxon>
        <taxon>Bacteroidales</taxon>
        <taxon>Prevotellaceae</taxon>
        <taxon>Segatella</taxon>
    </lineage>
</organism>
<keyword evidence="2" id="KW-1185">Reference proteome</keyword>
<proteinExistence type="predicted"/>
<accession>A0ABX4EHB3</accession>
<evidence type="ECO:0000313" key="2">
    <source>
        <dbReference type="Proteomes" id="UP000216189"/>
    </source>
</evidence>
<dbReference type="Proteomes" id="UP000216189">
    <property type="component" value="Unassembled WGS sequence"/>
</dbReference>
<reference evidence="1 2" key="1">
    <citation type="submission" date="2017-08" db="EMBL/GenBank/DDBJ databases">
        <title>Comparative genomics of non-oral Prevotella species.</title>
        <authorList>
            <person name="Accetto T."/>
            <person name="Nograsek B."/>
            <person name="Avgustin G."/>
        </authorList>
    </citation>
    <scope>NUCLEOTIDE SEQUENCE [LARGE SCALE GENOMIC DNA]</scope>
    <source>
        <strain evidence="1 2">TC1-1</strain>
    </source>
</reference>
<dbReference type="EMBL" id="NPJF01000030">
    <property type="protein sequence ID" value="OYP55329.1"/>
    <property type="molecule type" value="Genomic_DNA"/>
</dbReference>
<sequence length="504" mass="56684">MPNMEAVGIKTSSKTMMRLLFILTMALMTMTMSAQEAVVSFKSAVPMPKEMKGKDWNVLSNYQDEFIIYSFKEGKLHLVRLDVNGNVKQYVQHKNTQFTLMNIFSNEQEIAVLTYDSNIGGLQYNTYDANTFAAKGQKALTEKRKDVFDSYYMSVSKNGQYIALLTNYVKKFITCHKLYIFDRDFNILTTCEALPHPDFKNLATSLEADMEVTDDGKVIITAFRTLFNNARRYDGDKSKLNFGKAGLATADYSVQMFVDIISKDGQQHLDIETPVNGLALRPNVMSYDDNHILLGLFVGNIHGLYAGAFALTNDYITLDCDLTSKKAIEKGRLSLPGAPWSCLLMYNNRPVKMNNVIAMVDGSYIVPTDKNPRDPYNRFEVNFNREFIWADADGSNLTFGSWGSMAVKKQFFVLGGVTTDGGLSVRFPFAGRYWLIDVPDTEIGTGTLRSCTRDGKMTQTTPEGFQNIKINSHFFSKGGDKFAILNIGKQNKEDIIQVGSFELK</sequence>
<evidence type="ECO:0000313" key="1">
    <source>
        <dbReference type="EMBL" id="OYP55329.1"/>
    </source>
</evidence>
<dbReference type="SUPFAM" id="SSF82171">
    <property type="entry name" value="DPP6 N-terminal domain-like"/>
    <property type="match status" value="1"/>
</dbReference>
<gene>
    <name evidence="1" type="ORF">CIK91_07435</name>
</gene>
<name>A0ABX4EHB3_SEGBR</name>